<accession>A0ACC1YZY1</accession>
<protein>
    <submittedName>
        <fullName evidence="1">Gamma-glutamylcyclotransferase, AIG2-like</fullName>
    </submittedName>
</protein>
<name>A0ACC1YZY1_MELAZ</name>
<sequence>MSGSNDSKQTLIFSYGTLKQGFANHYLMQDLIDQNAAVCLGPSITLQPFPLVCGPYNIPYLINLPGSGNRIKGELYSVSTQGLVRMDELEGTSIGHYDRLPVQVQRENDGALVEAEAYFANCSFGEGLWEKKGKVGMSEYSEKEGREYVTKAERAQNSCIIDDIAMFLSSSD</sequence>
<gene>
    <name evidence="1" type="ORF">OWV82_001567</name>
</gene>
<keyword evidence="2" id="KW-1185">Reference proteome</keyword>
<comment type="caution">
    <text evidence="1">The sequence shown here is derived from an EMBL/GenBank/DDBJ whole genome shotgun (WGS) entry which is preliminary data.</text>
</comment>
<evidence type="ECO:0000313" key="2">
    <source>
        <dbReference type="Proteomes" id="UP001164539"/>
    </source>
</evidence>
<reference evidence="1 2" key="1">
    <citation type="journal article" date="2023" name="Science">
        <title>Complex scaffold remodeling in plant triterpene biosynthesis.</title>
        <authorList>
            <person name="De La Pena R."/>
            <person name="Hodgson H."/>
            <person name="Liu J.C."/>
            <person name="Stephenson M.J."/>
            <person name="Martin A.C."/>
            <person name="Owen C."/>
            <person name="Harkess A."/>
            <person name="Leebens-Mack J."/>
            <person name="Jimenez L.E."/>
            <person name="Osbourn A."/>
            <person name="Sattely E.S."/>
        </authorList>
    </citation>
    <scope>NUCLEOTIDE SEQUENCE [LARGE SCALE GENOMIC DNA]</scope>
    <source>
        <strain evidence="2">cv. JPN11</strain>
        <tissue evidence="1">Leaf</tissue>
    </source>
</reference>
<dbReference type="Proteomes" id="UP001164539">
    <property type="component" value="Chromosome 1"/>
</dbReference>
<dbReference type="EMBL" id="CM051394">
    <property type="protein sequence ID" value="KAJ4728674.1"/>
    <property type="molecule type" value="Genomic_DNA"/>
</dbReference>
<organism evidence="1 2">
    <name type="scientific">Melia azedarach</name>
    <name type="common">Chinaberry tree</name>
    <dbReference type="NCBI Taxonomy" id="155640"/>
    <lineage>
        <taxon>Eukaryota</taxon>
        <taxon>Viridiplantae</taxon>
        <taxon>Streptophyta</taxon>
        <taxon>Embryophyta</taxon>
        <taxon>Tracheophyta</taxon>
        <taxon>Spermatophyta</taxon>
        <taxon>Magnoliopsida</taxon>
        <taxon>eudicotyledons</taxon>
        <taxon>Gunneridae</taxon>
        <taxon>Pentapetalae</taxon>
        <taxon>rosids</taxon>
        <taxon>malvids</taxon>
        <taxon>Sapindales</taxon>
        <taxon>Meliaceae</taxon>
        <taxon>Melia</taxon>
    </lineage>
</organism>
<proteinExistence type="predicted"/>
<evidence type="ECO:0000313" key="1">
    <source>
        <dbReference type="EMBL" id="KAJ4728674.1"/>
    </source>
</evidence>